<keyword evidence="7" id="KW-1185">Reference proteome</keyword>
<evidence type="ECO:0000313" key="7">
    <source>
        <dbReference type="Proteomes" id="UP000005239"/>
    </source>
</evidence>
<sequence>MLRHTAKSFANFGTVLKFQVIVDITTNVAAVMVMNRTIPIDNSYVYIANGPCTLVSSSVCFISYVLMTMGASMTIYIIMVSFIVRLLIVRSSNPPHYIIIALIVMLSLPIPIVSSVMLLLSRSDDYIMTSILHEHLPEYAALNETIFGLFGFQLRFTKNILLRHRRYSNTGHDNFIRFADTDEYSSVLNHFGIEAFRHKIMESLQQNGEFLSDKTRRMHALFVKLNTLFHHQMLDQQCAIPPVVFVVTLVPVQLEYLNLIRSPLIEAMINILARLSTLISPIIVLAHIVPYRKALVRWITGQDNQSIHPTVHSSLLPDNSVE</sequence>
<name>A0A2A6D2G3_PRIPA</name>
<accession>A0A8R1U8K4</accession>
<protein>
    <submittedName>
        <fullName evidence="6">G protein-coupled receptor</fullName>
    </submittedName>
</protein>
<evidence type="ECO:0000313" key="6">
    <source>
        <dbReference type="EnsemblMetazoa" id="PPA08949.1"/>
    </source>
</evidence>
<dbReference type="Pfam" id="PF10317">
    <property type="entry name" value="7TM_GPCR_Srd"/>
    <property type="match status" value="2"/>
</dbReference>
<evidence type="ECO:0000256" key="5">
    <source>
        <dbReference type="ARBA" id="ARBA00023136"/>
    </source>
</evidence>
<evidence type="ECO:0000256" key="1">
    <source>
        <dbReference type="ARBA" id="ARBA00004141"/>
    </source>
</evidence>
<reference evidence="7" key="1">
    <citation type="journal article" date="2008" name="Nat. Genet.">
        <title>The Pristionchus pacificus genome provides a unique perspective on nematode lifestyle and parasitism.</title>
        <authorList>
            <person name="Dieterich C."/>
            <person name="Clifton S.W."/>
            <person name="Schuster L.N."/>
            <person name="Chinwalla A."/>
            <person name="Delehaunty K."/>
            <person name="Dinkelacker I."/>
            <person name="Fulton L."/>
            <person name="Fulton R."/>
            <person name="Godfrey J."/>
            <person name="Minx P."/>
            <person name="Mitreva M."/>
            <person name="Roeseler W."/>
            <person name="Tian H."/>
            <person name="Witte H."/>
            <person name="Yang S.P."/>
            <person name="Wilson R.K."/>
            <person name="Sommer R.J."/>
        </authorList>
    </citation>
    <scope>NUCLEOTIDE SEQUENCE [LARGE SCALE GENOMIC DNA]</scope>
    <source>
        <strain evidence="7">PS312</strain>
    </source>
</reference>
<dbReference type="Proteomes" id="UP000005239">
    <property type="component" value="Unassembled WGS sequence"/>
</dbReference>
<dbReference type="PANTHER" id="PTHR22945">
    <property type="entry name" value="SERPENTINE RECEPTOR, CLASS D DELTA"/>
    <property type="match status" value="1"/>
</dbReference>
<keyword evidence="4" id="KW-1133">Transmembrane helix</keyword>
<dbReference type="GO" id="GO:0016020">
    <property type="term" value="C:membrane"/>
    <property type="evidence" value="ECO:0007669"/>
    <property type="project" value="UniProtKB-SubCell"/>
</dbReference>
<proteinExistence type="inferred from homology"/>
<evidence type="ECO:0000256" key="4">
    <source>
        <dbReference type="ARBA" id="ARBA00022989"/>
    </source>
</evidence>
<accession>A0A2A6D2G3</accession>
<comment type="subcellular location">
    <subcellularLocation>
        <location evidence="1">Membrane</location>
        <topology evidence="1">Multi-pass membrane protein</topology>
    </subcellularLocation>
</comment>
<comment type="similarity">
    <text evidence="2">Belongs to the nematode receptor-like protein srd family.</text>
</comment>
<dbReference type="OrthoDB" id="5793097at2759"/>
<dbReference type="AlphaFoldDB" id="A0A2A6D2G3"/>
<dbReference type="EnsemblMetazoa" id="PPA08949.1">
    <property type="protein sequence ID" value="PPA08949.1"/>
    <property type="gene ID" value="WBGene00098503"/>
</dbReference>
<reference evidence="6" key="2">
    <citation type="submission" date="2022-06" db="UniProtKB">
        <authorList>
            <consortium name="EnsemblMetazoa"/>
        </authorList>
    </citation>
    <scope>IDENTIFICATION</scope>
    <source>
        <strain evidence="6">PS312</strain>
    </source>
</reference>
<gene>
    <name evidence="6" type="primary">WBGene00098503</name>
</gene>
<dbReference type="PANTHER" id="PTHR22945:SF40">
    <property type="entry name" value="SERPENTINE RECEPTOR, CLASS D (DELTA)-RELATED"/>
    <property type="match status" value="1"/>
</dbReference>
<keyword evidence="5" id="KW-0472">Membrane</keyword>
<evidence type="ECO:0000256" key="3">
    <source>
        <dbReference type="ARBA" id="ARBA00022692"/>
    </source>
</evidence>
<dbReference type="InterPro" id="IPR019421">
    <property type="entry name" value="7TM_GPCR_serpentine_rcpt_Srd"/>
</dbReference>
<evidence type="ECO:0000256" key="2">
    <source>
        <dbReference type="ARBA" id="ARBA00009166"/>
    </source>
</evidence>
<keyword evidence="3" id="KW-0812">Transmembrane</keyword>
<dbReference type="InterPro" id="IPR050920">
    <property type="entry name" value="Nematode_rcpt-like_delta"/>
</dbReference>
<organism evidence="6 7">
    <name type="scientific">Pristionchus pacificus</name>
    <name type="common">Parasitic nematode worm</name>
    <dbReference type="NCBI Taxonomy" id="54126"/>
    <lineage>
        <taxon>Eukaryota</taxon>
        <taxon>Metazoa</taxon>
        <taxon>Ecdysozoa</taxon>
        <taxon>Nematoda</taxon>
        <taxon>Chromadorea</taxon>
        <taxon>Rhabditida</taxon>
        <taxon>Rhabditina</taxon>
        <taxon>Diplogasteromorpha</taxon>
        <taxon>Diplogasteroidea</taxon>
        <taxon>Neodiplogasteridae</taxon>
        <taxon>Pristionchus</taxon>
    </lineage>
</organism>